<keyword evidence="1" id="KW-0812">Transmembrane</keyword>
<comment type="caution">
    <text evidence="2">The sequence shown here is derived from an EMBL/GenBank/DDBJ whole genome shotgun (WGS) entry which is preliminary data.</text>
</comment>
<keyword evidence="1" id="KW-0472">Membrane</keyword>
<evidence type="ECO:0000313" key="3">
    <source>
        <dbReference type="Proteomes" id="UP000252174"/>
    </source>
</evidence>
<keyword evidence="3" id="KW-1185">Reference proteome</keyword>
<evidence type="ECO:0000256" key="1">
    <source>
        <dbReference type="SAM" id="Phobius"/>
    </source>
</evidence>
<dbReference type="EMBL" id="QPJU01000002">
    <property type="protein sequence ID" value="RCX10925.1"/>
    <property type="molecule type" value="Genomic_DNA"/>
</dbReference>
<proteinExistence type="predicted"/>
<reference evidence="2 3" key="1">
    <citation type="submission" date="2018-07" db="EMBL/GenBank/DDBJ databases">
        <title>Genomic Encyclopedia of Type Strains, Phase IV (KMG-IV): sequencing the most valuable type-strain genomes for metagenomic binning, comparative biology and taxonomic classification.</title>
        <authorList>
            <person name="Goeker M."/>
        </authorList>
    </citation>
    <scope>NUCLEOTIDE SEQUENCE [LARGE SCALE GENOMIC DNA]</scope>
    <source>
        <strain evidence="2 3">DSM 100911</strain>
    </source>
</reference>
<accession>A0A369AP80</accession>
<organism evidence="2 3">
    <name type="scientific">Extensimonas vulgaris</name>
    <dbReference type="NCBI Taxonomy" id="1031594"/>
    <lineage>
        <taxon>Bacteria</taxon>
        <taxon>Pseudomonadati</taxon>
        <taxon>Pseudomonadota</taxon>
        <taxon>Betaproteobacteria</taxon>
        <taxon>Burkholderiales</taxon>
        <taxon>Comamonadaceae</taxon>
        <taxon>Extensimonas</taxon>
    </lineage>
</organism>
<name>A0A369AP80_9BURK</name>
<dbReference type="Proteomes" id="UP000252174">
    <property type="component" value="Unassembled WGS sequence"/>
</dbReference>
<protein>
    <submittedName>
        <fullName evidence="2">Uncharacterized protein</fullName>
    </submittedName>
</protein>
<dbReference type="AlphaFoldDB" id="A0A369AP80"/>
<feature type="transmembrane region" description="Helical" evidence="1">
    <location>
        <begin position="12"/>
        <end position="35"/>
    </location>
</feature>
<gene>
    <name evidence="2" type="ORF">DFR45_102327</name>
</gene>
<evidence type="ECO:0000313" key="2">
    <source>
        <dbReference type="EMBL" id="RCX10925.1"/>
    </source>
</evidence>
<keyword evidence="1" id="KW-1133">Transmembrane helix</keyword>
<sequence>MSPLWHDEGLWIALGVTLVTIVAALVMRHVFIKILKDPAPDQRKELSDNE</sequence>
<dbReference type="RefSeq" id="WP_170132841.1">
    <property type="nucleotide sequence ID" value="NZ_QPJU01000002.1"/>
</dbReference>